<proteinExistence type="inferred from homology"/>
<feature type="transmembrane region" description="Helical" evidence="9">
    <location>
        <begin position="67"/>
        <end position="85"/>
    </location>
</feature>
<comment type="subcellular location">
    <subcellularLocation>
        <location evidence="1">Cell membrane</location>
        <topology evidence="1">Multi-pass membrane protein</topology>
    </subcellularLocation>
</comment>
<keyword evidence="5 9" id="KW-0812">Transmembrane</keyword>
<dbReference type="InterPro" id="IPR002549">
    <property type="entry name" value="AI-2E-like"/>
</dbReference>
<evidence type="ECO:0000256" key="1">
    <source>
        <dbReference type="ARBA" id="ARBA00004651"/>
    </source>
</evidence>
<dbReference type="GO" id="GO:0055085">
    <property type="term" value="P:transmembrane transport"/>
    <property type="evidence" value="ECO:0007669"/>
    <property type="project" value="TreeGrafter"/>
</dbReference>
<dbReference type="PANTHER" id="PTHR21716">
    <property type="entry name" value="TRANSMEMBRANE PROTEIN"/>
    <property type="match status" value="1"/>
</dbReference>
<feature type="transmembrane region" description="Helical" evidence="9">
    <location>
        <begin position="337"/>
        <end position="368"/>
    </location>
</feature>
<evidence type="ECO:0000256" key="3">
    <source>
        <dbReference type="ARBA" id="ARBA00022448"/>
    </source>
</evidence>
<dbReference type="Pfam" id="PF01594">
    <property type="entry name" value="AI-2E_transport"/>
    <property type="match status" value="1"/>
</dbReference>
<feature type="transmembrane region" description="Helical" evidence="9">
    <location>
        <begin position="173"/>
        <end position="203"/>
    </location>
</feature>
<keyword evidence="6 9" id="KW-1133">Transmembrane helix</keyword>
<dbReference type="EMBL" id="LR134355">
    <property type="protein sequence ID" value="VEG49039.1"/>
    <property type="molecule type" value="Genomic_DNA"/>
</dbReference>
<feature type="transmembrane region" description="Helical" evidence="9">
    <location>
        <begin position="269"/>
        <end position="293"/>
    </location>
</feature>
<evidence type="ECO:0000256" key="6">
    <source>
        <dbReference type="ARBA" id="ARBA00022989"/>
    </source>
</evidence>
<comment type="similarity">
    <text evidence="2">Belongs to the autoinducer-2 exporter (AI-2E) (TC 2.A.86) family.</text>
</comment>
<keyword evidence="3" id="KW-0813">Transport</keyword>
<keyword evidence="11" id="KW-1185">Reference proteome</keyword>
<reference evidence="10 11" key="1">
    <citation type="submission" date="2018-12" db="EMBL/GenBank/DDBJ databases">
        <authorList>
            <consortium name="Pathogen Informatics"/>
        </authorList>
    </citation>
    <scope>NUCLEOTIDE SEQUENCE [LARGE SCALE GENOMIC DNA]</scope>
    <source>
        <strain evidence="10 11">NCTC10485</strain>
    </source>
</reference>
<evidence type="ECO:0000313" key="11">
    <source>
        <dbReference type="Proteomes" id="UP000282551"/>
    </source>
</evidence>
<evidence type="ECO:0000256" key="5">
    <source>
        <dbReference type="ARBA" id="ARBA00022692"/>
    </source>
</evidence>
<evidence type="ECO:0000256" key="9">
    <source>
        <dbReference type="SAM" id="Phobius"/>
    </source>
</evidence>
<evidence type="ECO:0000256" key="2">
    <source>
        <dbReference type="ARBA" id="ARBA00009773"/>
    </source>
</evidence>
<dbReference type="Proteomes" id="UP000282551">
    <property type="component" value="Chromosome"/>
</dbReference>
<protein>
    <submittedName>
        <fullName evidence="10">Permease</fullName>
    </submittedName>
</protein>
<feature type="region of interest" description="Disordered" evidence="8">
    <location>
        <begin position="1"/>
        <end position="28"/>
    </location>
</feature>
<evidence type="ECO:0000256" key="4">
    <source>
        <dbReference type="ARBA" id="ARBA00022475"/>
    </source>
</evidence>
<accession>A0A3S4TNJ0</accession>
<gene>
    <name evidence="10" type="primary">yhhT_1</name>
    <name evidence="10" type="ORF">NCTC10485_03343</name>
</gene>
<feature type="transmembrane region" description="Helical" evidence="9">
    <location>
        <begin position="39"/>
        <end position="61"/>
    </location>
</feature>
<feature type="transmembrane region" description="Helical" evidence="9">
    <location>
        <begin position="300"/>
        <end position="317"/>
    </location>
</feature>
<dbReference type="AlphaFoldDB" id="A0A3S4TNJ0"/>
<feature type="compositionally biased region" description="Low complexity" evidence="8">
    <location>
        <begin position="9"/>
        <end position="25"/>
    </location>
</feature>
<dbReference type="GO" id="GO:0005886">
    <property type="term" value="C:plasma membrane"/>
    <property type="evidence" value="ECO:0007669"/>
    <property type="project" value="UniProtKB-SubCell"/>
</dbReference>
<organism evidence="10 11">
    <name type="scientific">Mycolicibacterium chitae</name>
    <name type="common">Mycobacterium chitae</name>
    <dbReference type="NCBI Taxonomy" id="1792"/>
    <lineage>
        <taxon>Bacteria</taxon>
        <taxon>Bacillati</taxon>
        <taxon>Actinomycetota</taxon>
        <taxon>Actinomycetes</taxon>
        <taxon>Mycobacteriales</taxon>
        <taxon>Mycobacteriaceae</taxon>
        <taxon>Mycolicibacterium</taxon>
    </lineage>
</organism>
<keyword evidence="4" id="KW-1003">Cell membrane</keyword>
<evidence type="ECO:0000256" key="8">
    <source>
        <dbReference type="SAM" id="MobiDB-lite"/>
    </source>
</evidence>
<keyword evidence="7 9" id="KW-0472">Membrane</keyword>
<sequence>MTEPDDASPTPETAEAAETMEAPETGPDRGAVIGAGGMWLAKWSLIIVAIAAGTVVLGWIAAKLWVVVLPVLLGVVLCTVLWPPARLMMDRLGFPPAAAATATLLLFLAIFSGIVALIVPPVLDQMPELIDQATEGINRMQQWVAGPPLNLQQEQFDRYVDTVVNAMRESSSAIATGVVTGVSTVGTLLLTLVLTVVLSFFFLKDGRRFLPWLGRVTGRRAGRHLETVLGQMWENLGGFIRAQAAVALIDAVFIGIGLVVLGVPLAPVLAVLTFIGAFVPFVGAFVAGALAVLIALVANGFTNALLVLGVIIAVQQIEGNVLQPILQSRTMKLHPVLVLLGVTAGGSLFGIVGAFLAVPTVAMAAVVARYINEQIDLRAGEPAADVT</sequence>
<feature type="transmembrane region" description="Helical" evidence="9">
    <location>
        <begin position="242"/>
        <end position="263"/>
    </location>
</feature>
<evidence type="ECO:0000256" key="7">
    <source>
        <dbReference type="ARBA" id="ARBA00023136"/>
    </source>
</evidence>
<name>A0A3S4TNJ0_MYCCI</name>
<evidence type="ECO:0000313" key="10">
    <source>
        <dbReference type="EMBL" id="VEG49039.1"/>
    </source>
</evidence>
<dbReference type="PANTHER" id="PTHR21716:SF53">
    <property type="entry name" value="PERMEASE PERM-RELATED"/>
    <property type="match status" value="1"/>
</dbReference>
<feature type="transmembrane region" description="Helical" evidence="9">
    <location>
        <begin position="97"/>
        <end position="119"/>
    </location>
</feature>